<dbReference type="InterPro" id="IPR007527">
    <property type="entry name" value="Znf_SWIM"/>
</dbReference>
<dbReference type="EMBL" id="JABFAC010248032">
    <property type="protein sequence ID" value="MBA0637218.1"/>
    <property type="molecule type" value="Genomic_DNA"/>
</dbReference>
<gene>
    <name evidence="7" type="ORF">Godav_029033</name>
</gene>
<dbReference type="Pfam" id="PF10551">
    <property type="entry name" value="MULE"/>
    <property type="match status" value="1"/>
</dbReference>
<dbReference type="GO" id="GO:0008270">
    <property type="term" value="F:zinc ion binding"/>
    <property type="evidence" value="ECO:0007669"/>
    <property type="project" value="UniProtKB-KW"/>
</dbReference>
<feature type="region of interest" description="Disordered" evidence="5">
    <location>
        <begin position="116"/>
        <end position="139"/>
    </location>
</feature>
<reference evidence="7 8" key="1">
    <citation type="journal article" date="2019" name="Genome Biol. Evol.">
        <title>Insights into the evolution of the New World diploid cottons (Gossypium, subgenus Houzingenia) based on genome sequencing.</title>
        <authorList>
            <person name="Grover C.E."/>
            <person name="Arick M.A. 2nd"/>
            <person name="Thrash A."/>
            <person name="Conover J.L."/>
            <person name="Sanders W.S."/>
            <person name="Peterson D.G."/>
            <person name="Frelichowski J.E."/>
            <person name="Scheffler J.A."/>
            <person name="Scheffler B.E."/>
            <person name="Wendel J.F."/>
        </authorList>
    </citation>
    <scope>NUCLEOTIDE SEQUENCE [LARGE SCALE GENOMIC DNA]</scope>
    <source>
        <strain evidence="7">27</strain>
        <tissue evidence="7">Leaf</tissue>
    </source>
</reference>
<evidence type="ECO:0000256" key="5">
    <source>
        <dbReference type="SAM" id="MobiDB-lite"/>
    </source>
</evidence>
<dbReference type="Proteomes" id="UP000593561">
    <property type="component" value="Unassembled WGS sequence"/>
</dbReference>
<evidence type="ECO:0000259" key="6">
    <source>
        <dbReference type="PROSITE" id="PS50966"/>
    </source>
</evidence>
<keyword evidence="3" id="KW-0862">Zinc</keyword>
<comment type="caution">
    <text evidence="7">The sequence shown here is derived from an EMBL/GenBank/DDBJ whole genome shotgun (WGS) entry which is preliminary data.</text>
</comment>
<protein>
    <recommendedName>
        <fullName evidence="6">SWIM-type domain-containing protein</fullName>
    </recommendedName>
</protein>
<sequence>VKVNEEGDDEGVESDGEGDLEKVESSREGDVGKVQADGEGVSVISIEVDEDIGMESGGHISLGSTGEDNDSEVATDEYAGDFATSGGVDNVVDEYAGYFATSDGLDNVAAARSGVEEDGNETEVWDSDEHGSLVGSDEDEKNEDAIIKDHPKMKLREIQRRCSSEMHVNVTIDCCYRAKKIVKDKMAGNHKEEFGLLWDYAHELRYYVCFDTLKRGWKARCRPLIRLDGCFLKGSFKNEFLTAVRRDANNQMFPIAWVVVEVECTDSWAWFLSLLSTDLGLEDGYGYTIISDQQKGFEIVISDILPRVEHRNCARHVFANWSGKKLGKSYESLENRDKDAYDNLMKKSPKIWIRAFLETTCKSDIVDNNLCEAFNSSIVEARFKSIIRMLEDIRTKMMTRIVQKRKLCNGWKQNYGPLVKTKFDANKKDCVEWQLIWSGENICELRKGSYQYTVNLSQRICSYRSWQISGIPCSHGCATMYHLGLQPDEYLHEYYHNDTYKKAYCFPTHPINEPHDWEKTGIQPVLPPIERKMLRRPKKNRRMAKDEPKKMKPGHLRRKVLLMTCT</sequence>
<feature type="non-terminal residue" evidence="7">
    <location>
        <position position="1"/>
    </location>
</feature>
<keyword evidence="2 4" id="KW-0863">Zinc-finger</keyword>
<evidence type="ECO:0000256" key="3">
    <source>
        <dbReference type="ARBA" id="ARBA00022833"/>
    </source>
</evidence>
<evidence type="ECO:0000313" key="8">
    <source>
        <dbReference type="Proteomes" id="UP000593561"/>
    </source>
</evidence>
<feature type="compositionally biased region" description="Acidic residues" evidence="5">
    <location>
        <begin position="116"/>
        <end position="126"/>
    </location>
</feature>
<evidence type="ECO:0000256" key="2">
    <source>
        <dbReference type="ARBA" id="ARBA00022771"/>
    </source>
</evidence>
<organism evidence="7 8">
    <name type="scientific">Gossypium davidsonii</name>
    <name type="common">Davidson's cotton</name>
    <name type="synonym">Gossypium klotzschianum subsp. davidsonii</name>
    <dbReference type="NCBI Taxonomy" id="34287"/>
    <lineage>
        <taxon>Eukaryota</taxon>
        <taxon>Viridiplantae</taxon>
        <taxon>Streptophyta</taxon>
        <taxon>Embryophyta</taxon>
        <taxon>Tracheophyta</taxon>
        <taxon>Spermatophyta</taxon>
        <taxon>Magnoliopsida</taxon>
        <taxon>eudicotyledons</taxon>
        <taxon>Gunneridae</taxon>
        <taxon>Pentapetalae</taxon>
        <taxon>rosids</taxon>
        <taxon>malvids</taxon>
        <taxon>Malvales</taxon>
        <taxon>Malvaceae</taxon>
        <taxon>Malvoideae</taxon>
        <taxon>Gossypium</taxon>
    </lineage>
</organism>
<dbReference type="PANTHER" id="PTHR31973:SF187">
    <property type="entry name" value="MUTATOR TRANSPOSASE MUDRA PROTEIN"/>
    <property type="match status" value="1"/>
</dbReference>
<name>A0A7J8TG96_GOSDV</name>
<dbReference type="PANTHER" id="PTHR31973">
    <property type="entry name" value="POLYPROTEIN, PUTATIVE-RELATED"/>
    <property type="match status" value="1"/>
</dbReference>
<proteinExistence type="predicted"/>
<feature type="compositionally biased region" description="Basic and acidic residues" evidence="5">
    <location>
        <begin position="19"/>
        <end position="31"/>
    </location>
</feature>
<accession>A0A7J8TG96</accession>
<feature type="region of interest" description="Disordered" evidence="5">
    <location>
        <begin position="1"/>
        <end position="72"/>
    </location>
</feature>
<dbReference type="AlphaFoldDB" id="A0A7J8TG96"/>
<evidence type="ECO:0000313" key="7">
    <source>
        <dbReference type="EMBL" id="MBA0637218.1"/>
    </source>
</evidence>
<feature type="domain" description="SWIM-type" evidence="6">
    <location>
        <begin position="452"/>
        <end position="484"/>
    </location>
</feature>
<dbReference type="InterPro" id="IPR018289">
    <property type="entry name" value="MULE_transposase_dom"/>
</dbReference>
<feature type="compositionally biased region" description="Acidic residues" evidence="5">
    <location>
        <begin position="1"/>
        <end position="18"/>
    </location>
</feature>
<keyword evidence="1" id="KW-0479">Metal-binding</keyword>
<evidence type="ECO:0000256" key="4">
    <source>
        <dbReference type="PROSITE-ProRule" id="PRU00325"/>
    </source>
</evidence>
<keyword evidence="8" id="KW-1185">Reference proteome</keyword>
<dbReference type="SMART" id="SM00575">
    <property type="entry name" value="ZnF_PMZ"/>
    <property type="match status" value="1"/>
</dbReference>
<evidence type="ECO:0000256" key="1">
    <source>
        <dbReference type="ARBA" id="ARBA00022723"/>
    </source>
</evidence>
<dbReference type="PROSITE" id="PS50966">
    <property type="entry name" value="ZF_SWIM"/>
    <property type="match status" value="1"/>
</dbReference>
<dbReference type="InterPro" id="IPR006564">
    <property type="entry name" value="Znf_PMZ"/>
</dbReference>